<dbReference type="PANTHER" id="PTHR45814:SF2">
    <property type="entry name" value="HISTONE-LYSINE N-METHYLTRANSFERASE SETD1"/>
    <property type="match status" value="1"/>
</dbReference>
<keyword evidence="8" id="KW-0949">S-adenosyl-L-methionine</keyword>
<feature type="region of interest" description="Disordered" evidence="16">
    <location>
        <begin position="1"/>
        <end position="29"/>
    </location>
</feature>
<dbReference type="PROSITE" id="PS50868">
    <property type="entry name" value="POST_SET"/>
    <property type="match status" value="1"/>
</dbReference>
<dbReference type="InterPro" id="IPR044570">
    <property type="entry name" value="Set1-like"/>
</dbReference>
<evidence type="ECO:0000256" key="5">
    <source>
        <dbReference type="ARBA" id="ARBA00022454"/>
    </source>
</evidence>
<evidence type="ECO:0000256" key="2">
    <source>
        <dbReference type="ARBA" id="ARBA00004286"/>
    </source>
</evidence>
<evidence type="ECO:0000256" key="16">
    <source>
        <dbReference type="SAM" id="MobiDB-lite"/>
    </source>
</evidence>
<dbReference type="SUPFAM" id="SSF82199">
    <property type="entry name" value="SET domain"/>
    <property type="match status" value="1"/>
</dbReference>
<evidence type="ECO:0000259" key="18">
    <source>
        <dbReference type="PROSITE" id="PS50868"/>
    </source>
</evidence>
<feature type="region of interest" description="Disordered" evidence="16">
    <location>
        <begin position="352"/>
        <end position="394"/>
    </location>
</feature>
<dbReference type="PhylomeDB" id="A0A060T0W6"/>
<dbReference type="InterPro" id="IPR012677">
    <property type="entry name" value="Nucleotide-bd_a/b_plait_sf"/>
</dbReference>
<reference evidence="19" key="2">
    <citation type="submission" date="2014-06" db="EMBL/GenBank/DDBJ databases">
        <title>The complete genome of Blastobotrys (Arxula) adeninivorans LS3 - a yeast of biotechnological interest.</title>
        <authorList>
            <person name="Kunze G."/>
            <person name="Gaillardin C."/>
            <person name="Czernicka M."/>
            <person name="Durrens P."/>
            <person name="Martin T."/>
            <person name="Boer E."/>
            <person name="Gabaldon T."/>
            <person name="Cruz J."/>
            <person name="Talla E."/>
            <person name="Marck C."/>
            <person name="Goffeau A."/>
            <person name="Barbe V."/>
            <person name="Baret P."/>
            <person name="Baronian K."/>
            <person name="Beier S."/>
            <person name="Bleykasten C."/>
            <person name="Bode R."/>
            <person name="Casaregola S."/>
            <person name="Despons L."/>
            <person name="Fairhead C."/>
            <person name="Giersberg M."/>
            <person name="Gierski P."/>
            <person name="Hahnel U."/>
            <person name="Hartmann A."/>
            <person name="Jankowska D."/>
            <person name="Jubin C."/>
            <person name="Jung P."/>
            <person name="Lafontaine I."/>
            <person name="Leh-Louis V."/>
            <person name="Lemaire M."/>
            <person name="Marcet-Houben M."/>
            <person name="Mascher M."/>
            <person name="Morel G."/>
            <person name="Richard G.-F."/>
            <person name="Riechen J."/>
            <person name="Sacerdot C."/>
            <person name="Sarkar A."/>
            <person name="Savel G."/>
            <person name="Schacherer J."/>
            <person name="Sherman D."/>
            <person name="Straub M.-L."/>
            <person name="Stein N."/>
            <person name="Thierry A."/>
            <person name="Trautwein-Schult A."/>
            <person name="Westhof E."/>
            <person name="Worch S."/>
            <person name="Dujon B."/>
            <person name="Souciet J.-L."/>
            <person name="Wincker P."/>
            <person name="Scholz U."/>
            <person name="Neuveglise N."/>
        </authorList>
    </citation>
    <scope>NUCLEOTIDE SEQUENCE</scope>
    <source>
        <strain evidence="19">LS3</strain>
    </source>
</reference>
<feature type="region of interest" description="Disordered" evidence="16">
    <location>
        <begin position="59"/>
        <end position="88"/>
    </location>
</feature>
<dbReference type="GO" id="GO:0032259">
    <property type="term" value="P:methylation"/>
    <property type="evidence" value="ECO:0007669"/>
    <property type="project" value="UniProtKB-KW"/>
</dbReference>
<evidence type="ECO:0000256" key="6">
    <source>
        <dbReference type="ARBA" id="ARBA00022603"/>
    </source>
</evidence>
<proteinExistence type="predicted"/>
<evidence type="ECO:0000256" key="4">
    <source>
        <dbReference type="ARBA" id="ARBA00015839"/>
    </source>
</evidence>
<evidence type="ECO:0000256" key="12">
    <source>
        <dbReference type="ARBA" id="ARBA00033180"/>
    </source>
</evidence>
<keyword evidence="9" id="KW-0156">Chromatin regulator</keyword>
<dbReference type="PIRSF" id="PIRSF037104">
    <property type="entry name" value="Histone_H3-K4_mtfrase_Set1_fun"/>
    <property type="match status" value="1"/>
</dbReference>
<evidence type="ECO:0000313" key="19">
    <source>
        <dbReference type="EMBL" id="CDP34593.1"/>
    </source>
</evidence>
<evidence type="ECO:0000256" key="3">
    <source>
        <dbReference type="ARBA" id="ARBA00012182"/>
    </source>
</evidence>
<feature type="domain" description="SET" evidence="17">
    <location>
        <begin position="772"/>
        <end position="889"/>
    </location>
</feature>
<accession>A0A060T0W6</accession>
<evidence type="ECO:0000256" key="1">
    <source>
        <dbReference type="ARBA" id="ARBA00004123"/>
    </source>
</evidence>
<organism evidence="19">
    <name type="scientific">Blastobotrys adeninivorans</name>
    <name type="common">Yeast</name>
    <name type="synonym">Arxula adeninivorans</name>
    <dbReference type="NCBI Taxonomy" id="409370"/>
    <lineage>
        <taxon>Eukaryota</taxon>
        <taxon>Fungi</taxon>
        <taxon>Dikarya</taxon>
        <taxon>Ascomycota</taxon>
        <taxon>Saccharomycotina</taxon>
        <taxon>Dipodascomycetes</taxon>
        <taxon>Dipodascales</taxon>
        <taxon>Trichomonascaceae</taxon>
        <taxon>Blastobotrys</taxon>
    </lineage>
</organism>
<feature type="compositionally biased region" description="Polar residues" evidence="16">
    <location>
        <begin position="360"/>
        <end position="385"/>
    </location>
</feature>
<keyword evidence="5" id="KW-0158">Chromosome</keyword>
<keyword evidence="6" id="KW-0489">Methyltransferase</keyword>
<dbReference type="InterPro" id="IPR046341">
    <property type="entry name" value="SET_dom_sf"/>
</dbReference>
<dbReference type="PROSITE" id="PS51572">
    <property type="entry name" value="SAM_MT43_1"/>
    <property type="match status" value="1"/>
</dbReference>
<dbReference type="InterPro" id="IPR003616">
    <property type="entry name" value="Post-SET_dom"/>
</dbReference>
<dbReference type="GO" id="GO:0140999">
    <property type="term" value="F:histone H3K4 trimethyltransferase activity"/>
    <property type="evidence" value="ECO:0007669"/>
    <property type="project" value="UniProtKB-EC"/>
</dbReference>
<evidence type="ECO:0000256" key="13">
    <source>
        <dbReference type="ARBA" id="ARBA00047571"/>
    </source>
</evidence>
<dbReference type="SMART" id="SM00317">
    <property type="entry name" value="SET"/>
    <property type="match status" value="1"/>
</dbReference>
<feature type="compositionally biased region" description="Polar residues" evidence="16">
    <location>
        <begin position="509"/>
        <end position="519"/>
    </location>
</feature>
<dbReference type="AlphaFoldDB" id="A0A060T0W6"/>
<feature type="region of interest" description="Disordered" evidence="16">
    <location>
        <begin position="237"/>
        <end position="273"/>
    </location>
</feature>
<feature type="domain" description="Post-SET" evidence="18">
    <location>
        <begin position="897"/>
        <end position="913"/>
    </location>
</feature>
<comment type="subcellular location">
    <subcellularLocation>
        <location evidence="2">Chromosome</location>
    </subcellularLocation>
    <subcellularLocation>
        <location evidence="1">Nucleus</location>
    </subcellularLocation>
</comment>
<dbReference type="PROSITE" id="PS50280">
    <property type="entry name" value="SET"/>
    <property type="match status" value="1"/>
</dbReference>
<dbReference type="InterPro" id="IPR001214">
    <property type="entry name" value="SET_dom"/>
</dbReference>
<dbReference type="SMART" id="SM01291">
    <property type="entry name" value="N-SET"/>
    <property type="match status" value="1"/>
</dbReference>
<reference evidence="19" key="1">
    <citation type="submission" date="2014-02" db="EMBL/GenBank/DDBJ databases">
        <authorList>
            <person name="Genoscope - CEA"/>
        </authorList>
    </citation>
    <scope>NUCLEOTIDE SEQUENCE</scope>
    <source>
        <strain evidence="19">LS3</strain>
    </source>
</reference>
<dbReference type="Gene3D" id="3.30.70.330">
    <property type="match status" value="2"/>
</dbReference>
<dbReference type="Pfam" id="PF11764">
    <property type="entry name" value="N-SET"/>
    <property type="match status" value="1"/>
</dbReference>
<dbReference type="InterPro" id="IPR035979">
    <property type="entry name" value="RBD_domain_sf"/>
</dbReference>
<dbReference type="PANTHER" id="PTHR45814">
    <property type="entry name" value="HISTONE-LYSINE N-METHYLTRANSFERASE SETD1"/>
    <property type="match status" value="1"/>
</dbReference>
<dbReference type="InterPro" id="IPR017111">
    <property type="entry name" value="Set1_fungi"/>
</dbReference>
<evidence type="ECO:0000256" key="8">
    <source>
        <dbReference type="ARBA" id="ARBA00022691"/>
    </source>
</evidence>
<feature type="compositionally biased region" description="Basic and acidic residues" evidence="16">
    <location>
        <begin position="449"/>
        <end position="458"/>
    </location>
</feature>
<keyword evidence="7" id="KW-0808">Transferase</keyword>
<dbReference type="SMART" id="SM00360">
    <property type="entry name" value="RRM"/>
    <property type="match status" value="2"/>
</dbReference>
<comment type="catalytic activity">
    <reaction evidence="14">
        <text>N(6)-methyl-L-lysyl(4)-[histone H3] + S-adenosyl-L-methionine = N(6),N(6)-dimethyl-L-lysyl(4)-[histone H3] + S-adenosyl-L-homocysteine + H(+)</text>
        <dbReference type="Rhea" id="RHEA:60268"/>
        <dbReference type="Rhea" id="RHEA-COMP:15540"/>
        <dbReference type="Rhea" id="RHEA-COMP:15543"/>
        <dbReference type="ChEBI" id="CHEBI:15378"/>
        <dbReference type="ChEBI" id="CHEBI:57856"/>
        <dbReference type="ChEBI" id="CHEBI:59789"/>
        <dbReference type="ChEBI" id="CHEBI:61929"/>
        <dbReference type="ChEBI" id="CHEBI:61976"/>
    </reaction>
</comment>
<dbReference type="InterPro" id="IPR024636">
    <property type="entry name" value="SET_assoc"/>
</dbReference>
<comment type="catalytic activity">
    <reaction evidence="13">
        <text>L-lysyl(4)-[histone H3] + 3 S-adenosyl-L-methionine = N(6),N(6),N(6)-trimethyl-L-lysyl(4)-[histone H3] + 3 S-adenosyl-L-homocysteine + 3 H(+)</text>
        <dbReference type="Rhea" id="RHEA:60260"/>
        <dbReference type="Rhea" id="RHEA-COMP:15537"/>
        <dbReference type="Rhea" id="RHEA-COMP:15547"/>
        <dbReference type="ChEBI" id="CHEBI:15378"/>
        <dbReference type="ChEBI" id="CHEBI:29969"/>
        <dbReference type="ChEBI" id="CHEBI:57856"/>
        <dbReference type="ChEBI" id="CHEBI:59789"/>
        <dbReference type="ChEBI" id="CHEBI:61961"/>
        <dbReference type="EC" id="2.1.1.354"/>
    </reaction>
</comment>
<evidence type="ECO:0000256" key="15">
    <source>
        <dbReference type="ARBA" id="ARBA00049129"/>
    </source>
</evidence>
<evidence type="ECO:0000259" key="17">
    <source>
        <dbReference type="PROSITE" id="PS50280"/>
    </source>
</evidence>
<feature type="region of interest" description="Disordered" evidence="16">
    <location>
        <begin position="437"/>
        <end position="467"/>
    </location>
</feature>
<dbReference type="GO" id="GO:0003723">
    <property type="term" value="F:RNA binding"/>
    <property type="evidence" value="ECO:0007669"/>
    <property type="project" value="InterPro"/>
</dbReference>
<dbReference type="Pfam" id="PF00856">
    <property type="entry name" value="SET"/>
    <property type="match status" value="1"/>
</dbReference>
<name>A0A060T0W6_BLAAD</name>
<dbReference type="GO" id="GO:0048188">
    <property type="term" value="C:Set1C/COMPASS complex"/>
    <property type="evidence" value="ECO:0007669"/>
    <property type="project" value="InterPro"/>
</dbReference>
<feature type="region of interest" description="Disordered" evidence="16">
    <location>
        <begin position="501"/>
        <end position="566"/>
    </location>
</feature>
<keyword evidence="10" id="KW-0539">Nucleus</keyword>
<sequence>MPPAELSTFFPDRWDPHKGTIPGDVPGMHGIHKEMDPTDAQKSHDTAPVPVGGCRIIHDPDIHGKSKGPKPVYEKFPNSRYHDKVSDPRAEVTKYTRISLKGKKAPFSALPVPRYLHDENSVGKPPPAKLLISKLPPLTTRSQIIKDLASFGNIDTCELLQNPATGASTGCCHIRFKGSVNSSHTQALKLLDQRDSVRINLKPVLIQFDDDGSKGQRIVEKIQQQWLQETEAQRLREEKERQEREIEQRKEREREAQREKERKEQERREREKAERQELELVISGVSTEDVGRSDLRRFLRRFGHFPTNIDRSRSRFYVSFESNSQARRCLRDIDGVRLFEYRIRARLEPVPSSVKKPSIAESTVSDASGSLSEPSTANGGPSKSNLDARKATNKHPVDEAVEMLLQEAKSLMLKDIKERVIGPHIFECLNPDNFPDICPKSQSQPAPKVEIDDTHSPDTGKSANGAVPVSTIGGLLSLPKIKKRTQSRKKVYRPLTHSMDYYSDDETESSVGTRKSTPTIDKKRKSSRALEYSSSEDEDEIHTDKKAKTTKVKQEEAQEEVLPDAKEDEIKVELEANQEEMEVDQVGDRDDHTVDAMAHTFGPKPQTVYDDHDFESRRLGLLQFLDLVHDDEDLKFLKQASSRVSLPPSQQLQDVDFWAWQQRQVENKNRTFNSVIHDPDFLPNEQEPAISSSRSRGYVKIPEAAKAAYLPLRRKKQDKPIDAMDNNDKEALKSEVVESSRNNRVNLRRLEKQIQSSDADIVSVNQLKKRKKPVKYARSSIHNWGLYAVSPIAAGEMIIEYVGQIIRSELSDIRERQYLRSGIGSSYLFRVDDDTVIDATKRGGIARFINHCCTPSCTAKIIKVEGQKRIVIYALRNIGADEELTYDYKFEREKGEERIPCLCGSSGCKGYLN</sequence>
<evidence type="ECO:0000256" key="10">
    <source>
        <dbReference type="ARBA" id="ARBA00023242"/>
    </source>
</evidence>
<dbReference type="EMBL" id="HG937693">
    <property type="protein sequence ID" value="CDP34593.1"/>
    <property type="molecule type" value="Genomic_DNA"/>
</dbReference>
<dbReference type="SMART" id="SM00508">
    <property type="entry name" value="PostSET"/>
    <property type="match status" value="1"/>
</dbReference>
<evidence type="ECO:0000256" key="14">
    <source>
        <dbReference type="ARBA" id="ARBA00047583"/>
    </source>
</evidence>
<gene>
    <name evidence="19" type="ORF">GNLVRS02_ARAD1C16016g</name>
</gene>
<dbReference type="InterPro" id="IPR000504">
    <property type="entry name" value="RRM_dom"/>
</dbReference>
<comment type="catalytic activity">
    <reaction evidence="15">
        <text>N(6),N(6)-dimethyl-L-lysyl(4)-[histone H3] + S-adenosyl-L-methionine = N(6),N(6),N(6)-trimethyl-L-lysyl(4)-[histone H3] + S-adenosyl-L-homocysteine + H(+)</text>
        <dbReference type="Rhea" id="RHEA:60272"/>
        <dbReference type="Rhea" id="RHEA-COMP:15537"/>
        <dbReference type="Rhea" id="RHEA-COMP:15540"/>
        <dbReference type="ChEBI" id="CHEBI:15378"/>
        <dbReference type="ChEBI" id="CHEBI:57856"/>
        <dbReference type="ChEBI" id="CHEBI:59789"/>
        <dbReference type="ChEBI" id="CHEBI:61961"/>
        <dbReference type="ChEBI" id="CHEBI:61976"/>
    </reaction>
</comment>
<evidence type="ECO:0000256" key="11">
    <source>
        <dbReference type="ARBA" id="ARBA00030093"/>
    </source>
</evidence>
<dbReference type="EC" id="2.1.1.354" evidence="3"/>
<protein>
    <recommendedName>
        <fullName evidence="4">Histone-lysine N-methyltransferase, H3 lysine-4 specific</fullName>
        <ecNumber evidence="3">2.1.1.354</ecNumber>
    </recommendedName>
    <alternativeName>
        <fullName evidence="12">COMPASS component SET1</fullName>
    </alternativeName>
    <alternativeName>
        <fullName evidence="11">SET domain-containing protein 1</fullName>
    </alternativeName>
</protein>
<dbReference type="Pfam" id="PF11767">
    <property type="entry name" value="SET_assoc"/>
    <property type="match status" value="1"/>
</dbReference>
<dbReference type="GO" id="GO:0005694">
    <property type="term" value="C:chromosome"/>
    <property type="evidence" value="ECO:0007669"/>
    <property type="project" value="UniProtKB-SubCell"/>
</dbReference>
<dbReference type="InterPro" id="IPR024657">
    <property type="entry name" value="COMPASS_Set1_N-SET"/>
</dbReference>
<dbReference type="SUPFAM" id="SSF54928">
    <property type="entry name" value="RNA-binding domain, RBD"/>
    <property type="match status" value="1"/>
</dbReference>
<evidence type="ECO:0000256" key="7">
    <source>
        <dbReference type="ARBA" id="ARBA00022679"/>
    </source>
</evidence>
<feature type="compositionally biased region" description="Basic and acidic residues" evidence="16">
    <location>
        <begin position="542"/>
        <end position="556"/>
    </location>
</feature>
<dbReference type="CDD" id="cd00590">
    <property type="entry name" value="RRM_SF"/>
    <property type="match status" value="1"/>
</dbReference>
<evidence type="ECO:0000256" key="9">
    <source>
        <dbReference type="ARBA" id="ARBA00022853"/>
    </source>
</evidence>
<dbReference type="Gene3D" id="2.170.270.10">
    <property type="entry name" value="SET domain"/>
    <property type="match status" value="1"/>
</dbReference>